<feature type="compositionally biased region" description="Polar residues" evidence="1">
    <location>
        <begin position="110"/>
        <end position="128"/>
    </location>
</feature>
<reference evidence="2 3" key="1">
    <citation type="submission" date="2014-10" db="EMBL/GenBank/DDBJ databases">
        <title>Draft genome of the hookworm Ancylostoma caninum.</title>
        <authorList>
            <person name="Mitreva M."/>
        </authorList>
    </citation>
    <scope>NUCLEOTIDE SEQUENCE [LARGE SCALE GENOMIC DNA]</scope>
    <source>
        <strain evidence="2 3">Baltimore</strain>
    </source>
</reference>
<dbReference type="AlphaFoldDB" id="A0A368GGF5"/>
<dbReference type="OrthoDB" id="10639942at2759"/>
<evidence type="ECO:0000313" key="2">
    <source>
        <dbReference type="EMBL" id="RCN42085.1"/>
    </source>
</evidence>
<comment type="caution">
    <text evidence="2">The sequence shown here is derived from an EMBL/GenBank/DDBJ whole genome shotgun (WGS) entry which is preliminary data.</text>
</comment>
<evidence type="ECO:0000313" key="3">
    <source>
        <dbReference type="Proteomes" id="UP000252519"/>
    </source>
</evidence>
<feature type="region of interest" description="Disordered" evidence="1">
    <location>
        <begin position="61"/>
        <end position="158"/>
    </location>
</feature>
<organism evidence="2 3">
    <name type="scientific">Ancylostoma caninum</name>
    <name type="common">Dog hookworm</name>
    <dbReference type="NCBI Taxonomy" id="29170"/>
    <lineage>
        <taxon>Eukaryota</taxon>
        <taxon>Metazoa</taxon>
        <taxon>Ecdysozoa</taxon>
        <taxon>Nematoda</taxon>
        <taxon>Chromadorea</taxon>
        <taxon>Rhabditida</taxon>
        <taxon>Rhabditina</taxon>
        <taxon>Rhabditomorpha</taxon>
        <taxon>Strongyloidea</taxon>
        <taxon>Ancylostomatidae</taxon>
        <taxon>Ancylostomatinae</taxon>
        <taxon>Ancylostoma</taxon>
    </lineage>
</organism>
<name>A0A368GGF5_ANCCA</name>
<protein>
    <submittedName>
        <fullName evidence="2">Uncharacterized protein</fullName>
    </submittedName>
</protein>
<feature type="compositionally biased region" description="Basic and acidic residues" evidence="1">
    <location>
        <begin position="70"/>
        <end position="82"/>
    </location>
</feature>
<sequence length="158" mass="16788">MSYERTTKETIDSAFHIMKTITEDYKKRKGDPTLLRGPAEAPPASDSVPTDAEFFVRVAASAKPLQSKKKPNELVDNAEKSASKGNDNLSVTAPKPIVSQAVEPLPAQRKPSSNTSGQQMTVSTSGNADITGGPPAVNTTPSQTNPATNSLQQPTPRQ</sequence>
<feature type="region of interest" description="Disordered" evidence="1">
    <location>
        <begin position="23"/>
        <end position="49"/>
    </location>
</feature>
<dbReference type="Proteomes" id="UP000252519">
    <property type="component" value="Unassembled WGS sequence"/>
</dbReference>
<evidence type="ECO:0000256" key="1">
    <source>
        <dbReference type="SAM" id="MobiDB-lite"/>
    </source>
</evidence>
<keyword evidence="3" id="KW-1185">Reference proteome</keyword>
<feature type="compositionally biased region" description="Polar residues" evidence="1">
    <location>
        <begin position="137"/>
        <end position="158"/>
    </location>
</feature>
<proteinExistence type="predicted"/>
<accession>A0A368GGF5</accession>
<dbReference type="EMBL" id="JOJR01000211">
    <property type="protein sequence ID" value="RCN42085.1"/>
    <property type="molecule type" value="Genomic_DNA"/>
</dbReference>
<gene>
    <name evidence="2" type="ORF">ANCCAN_11955</name>
</gene>